<dbReference type="RefSeq" id="WP_146001456.1">
    <property type="nucleotide sequence ID" value="NZ_FXZC01000014.1"/>
</dbReference>
<protein>
    <submittedName>
        <fullName evidence="2">Uncharacterized protein</fullName>
    </submittedName>
</protein>
<name>A0A2H1KM56_9MICO</name>
<evidence type="ECO:0000256" key="1">
    <source>
        <dbReference type="SAM" id="MobiDB-lite"/>
    </source>
</evidence>
<accession>A0A2H1KM56</accession>
<dbReference type="GeneID" id="99772588"/>
<evidence type="ECO:0000313" key="2">
    <source>
        <dbReference type="EMBL" id="SMY00895.1"/>
    </source>
</evidence>
<feature type="compositionally biased region" description="Low complexity" evidence="1">
    <location>
        <begin position="98"/>
        <end position="115"/>
    </location>
</feature>
<dbReference type="EMBL" id="FXZC01000014">
    <property type="protein sequence ID" value="SMY00895.1"/>
    <property type="molecule type" value="Genomic_DNA"/>
</dbReference>
<reference evidence="2 3" key="1">
    <citation type="submission" date="2017-03" db="EMBL/GenBank/DDBJ databases">
        <authorList>
            <person name="Afonso C.L."/>
            <person name="Miller P.J."/>
            <person name="Scott M.A."/>
            <person name="Spackman E."/>
            <person name="Goraichik I."/>
            <person name="Dimitrov K.M."/>
            <person name="Suarez D.L."/>
            <person name="Swayne D.E."/>
        </authorList>
    </citation>
    <scope>NUCLEOTIDE SEQUENCE [LARGE SCALE GENOMIC DNA]</scope>
    <source>
        <strain evidence="2 3">CIP 102111</strain>
    </source>
</reference>
<feature type="compositionally biased region" description="Basic and acidic residues" evidence="1">
    <location>
        <begin position="116"/>
        <end position="128"/>
    </location>
</feature>
<feature type="region of interest" description="Disordered" evidence="1">
    <location>
        <begin position="84"/>
        <end position="139"/>
    </location>
</feature>
<organism evidence="2 3">
    <name type="scientific">Brevibacterium casei CIP 102111</name>
    <dbReference type="NCBI Taxonomy" id="1255625"/>
    <lineage>
        <taxon>Bacteria</taxon>
        <taxon>Bacillati</taxon>
        <taxon>Actinomycetota</taxon>
        <taxon>Actinomycetes</taxon>
        <taxon>Micrococcales</taxon>
        <taxon>Brevibacteriaceae</taxon>
        <taxon>Brevibacterium</taxon>
    </lineage>
</organism>
<gene>
    <name evidence="2" type="ORF">BC102111_03459</name>
</gene>
<dbReference type="Proteomes" id="UP000234333">
    <property type="component" value="Unassembled WGS sequence"/>
</dbReference>
<dbReference type="AlphaFoldDB" id="A0A2H1KM56"/>
<proteinExistence type="predicted"/>
<sequence length="139" mass="14297">MKKKLILAVGVGAGFVLGSRAGRKQYNALVAKVRELWNSPQARRVVDATTGAVKDHAPDFAGQAGAKVKQFGVKAANQARAQGRTGLAENLDKAGDFAQDAAEHGGQAAANAAAQGDRDSNGNAHDEVTPQPAPQAKDA</sequence>
<evidence type="ECO:0000313" key="3">
    <source>
        <dbReference type="Proteomes" id="UP000234333"/>
    </source>
</evidence>